<comment type="caution">
    <text evidence="2">The sequence shown here is derived from an EMBL/GenBank/DDBJ whole genome shotgun (WGS) entry which is preliminary data.</text>
</comment>
<evidence type="ECO:0000313" key="2">
    <source>
        <dbReference type="EMBL" id="TDG51582.1"/>
    </source>
</evidence>
<feature type="compositionally biased region" description="Polar residues" evidence="1">
    <location>
        <begin position="1019"/>
        <end position="1036"/>
    </location>
</feature>
<dbReference type="Proteomes" id="UP000295192">
    <property type="component" value="Unassembled WGS sequence"/>
</dbReference>
<keyword evidence="3" id="KW-1185">Reference proteome</keyword>
<dbReference type="OMA" id="AHTDNSH"/>
<sequence>MADDFSLDEIGFLLSPPHERSPNEMAPANGKLSKKRLLIGDLIANNDELVRRVKELEGQEQQLCSIKRTASEVTELYKQEKKQRIEFERRALEESGRCSDLEKQLDILKLNCEQLQEEAKLKSLPVDSKDIVIIFMQLALRIQEDSCSGGLTRAEYNMLRKLKDYCKSANISVPPSKSLMKKRAKILTATKATSTETLVTPTMPTMCSIGVQSERFVTTRDQSVQHKNTTTTRGTTTAALIETRTVGTCFPEPEPPLDAYQILEKMLGWNITPVSPLSDEPFVPEELPMISVGTNTDICDIHREIDYLPVLPAQLKRSDSRPPSRTMHDSVKDELTPPIDAATPDGYSHTMAKKLFNFIPHSQSVLDKMPPQDFEEIWQIVGQMLLVALQSRPANSISQTDFRDWFYSLYESHQTQNDAPCIDISNKETFMAPAGEELSPDDRNGSIETPPPEMGLELTPIRLTQFKEIEELNTTPKINEQNSCAQECKKKKKKKKKEKKKEKKQKKKKEQSIPTTPTETAVNFLTNLSDFHNSNCDNLDIQLNEEERELMQLASSTASNMLSSITSPVHKDFLSLSPVTDMSSSPIFDESLNVDKPQSMNAKPLGTRAAHIDFMALFGSDSDSADDQASANTKVVVDEVNADINSSNTEEEIPNGCDVRHKDTPPEPNSVINNSDLGCDSHHINKTNRLQRKRKLSSRNSSDTQSGTSEDGNIVTSDDHLHVDDTNNKRLGGFSESLSETRVEANPVTSDDHTHVDYTNNKRRRISYEFQSDAREENVVISDDYPHADDTSNRHKSLSESSEHSSVANDCQPYADDTNNIRGLSETRVEANNPYADYTNNTLSYEFQSDAREESEVTSDCYPHANDTSNRRKSLSESSEDSSVANDGQPYADDTNNIRGLSETRVEANNPYADYTNNTLSYESQSDAREENEVTSDGYPHADDTSNRRKSLCESSEETSVANDGQPYADDTSNRRKRSSYKSISESSEETSVSNDGDPQTDDIRNRLLSEPPPETRVEANSVTNDSHPNADYTNHTRGRISYESQPSAREEIVGTSDGHPHADDTSNRLGR</sequence>
<feature type="region of interest" description="Disordered" evidence="1">
    <location>
        <begin position="434"/>
        <end position="455"/>
    </location>
</feature>
<feature type="compositionally biased region" description="Basic residues" evidence="1">
    <location>
        <begin position="489"/>
        <end position="509"/>
    </location>
</feature>
<feature type="region of interest" description="Disordered" evidence="1">
    <location>
        <begin position="316"/>
        <end position="339"/>
    </location>
</feature>
<name>A0A484BTN8_DRONA</name>
<feature type="compositionally biased region" description="Basic and acidic residues" evidence="1">
    <location>
        <begin position="1002"/>
        <end position="1018"/>
    </location>
</feature>
<feature type="compositionally biased region" description="Basic and acidic residues" evidence="1">
    <location>
        <begin position="1049"/>
        <end position="1072"/>
    </location>
</feature>
<dbReference type="STRING" id="7232.A0A484BTN8"/>
<reference evidence="2 3" key="1">
    <citation type="journal article" date="2019" name="J. Hered.">
        <title>An Improved Genome Assembly for Drosophila navojoa, the Basal Species in the mojavensis Cluster.</title>
        <authorList>
            <person name="Vanderlinde T."/>
            <person name="Dupim E.G."/>
            <person name="Nazario-Yepiz N.O."/>
            <person name="Carvalho A.B."/>
        </authorList>
    </citation>
    <scope>NUCLEOTIDE SEQUENCE [LARGE SCALE GENOMIC DNA]</scope>
    <source>
        <strain evidence="2">Navoj_Jal97</strain>
        <tissue evidence="2">Whole organism</tissue>
    </source>
</reference>
<proteinExistence type="predicted"/>
<dbReference type="EMBL" id="LSRL02000008">
    <property type="protein sequence ID" value="TDG51582.1"/>
    <property type="molecule type" value="Genomic_DNA"/>
</dbReference>
<organism evidence="2 3">
    <name type="scientific">Drosophila navojoa</name>
    <name type="common">Fruit fly</name>
    <dbReference type="NCBI Taxonomy" id="7232"/>
    <lineage>
        <taxon>Eukaryota</taxon>
        <taxon>Metazoa</taxon>
        <taxon>Ecdysozoa</taxon>
        <taxon>Arthropoda</taxon>
        <taxon>Hexapoda</taxon>
        <taxon>Insecta</taxon>
        <taxon>Pterygota</taxon>
        <taxon>Neoptera</taxon>
        <taxon>Endopterygota</taxon>
        <taxon>Diptera</taxon>
        <taxon>Brachycera</taxon>
        <taxon>Muscomorpha</taxon>
        <taxon>Ephydroidea</taxon>
        <taxon>Drosophilidae</taxon>
        <taxon>Drosophila</taxon>
    </lineage>
</organism>
<dbReference type="OrthoDB" id="6368736at2759"/>
<protein>
    <submittedName>
        <fullName evidence="2">Uncharacterized protein</fullName>
    </submittedName>
</protein>
<feature type="compositionally biased region" description="Low complexity" evidence="1">
    <location>
        <begin position="981"/>
        <end position="994"/>
    </location>
</feature>
<accession>A0A484BTN8</accession>
<feature type="region of interest" description="Disordered" evidence="1">
    <location>
        <begin position="849"/>
        <end position="1072"/>
    </location>
</feature>
<gene>
    <name evidence="2" type="ORF">AWZ03_002042</name>
</gene>
<feature type="region of interest" description="Disordered" evidence="1">
    <location>
        <begin position="643"/>
        <end position="756"/>
    </location>
</feature>
<evidence type="ECO:0000313" key="3">
    <source>
        <dbReference type="Proteomes" id="UP000295192"/>
    </source>
</evidence>
<dbReference type="AlphaFoldDB" id="A0A484BTN8"/>
<feature type="compositionally biased region" description="Polar residues" evidence="1">
    <location>
        <begin position="698"/>
        <end position="716"/>
    </location>
</feature>
<feature type="compositionally biased region" description="Polar residues" evidence="1">
    <location>
        <begin position="915"/>
        <end position="925"/>
    </location>
</feature>
<feature type="region of interest" description="Disordered" evidence="1">
    <location>
        <begin position="485"/>
        <end position="518"/>
    </location>
</feature>
<feature type="compositionally biased region" description="Basic and acidic residues" evidence="1">
    <location>
        <begin position="777"/>
        <end position="803"/>
    </location>
</feature>
<feature type="compositionally biased region" description="Basic and acidic residues" evidence="1">
    <location>
        <begin position="717"/>
        <end position="728"/>
    </location>
</feature>
<evidence type="ECO:0000256" key="1">
    <source>
        <dbReference type="SAM" id="MobiDB-lite"/>
    </source>
</evidence>
<feature type="compositionally biased region" description="Basic residues" evidence="1">
    <location>
        <begin position="684"/>
        <end position="697"/>
    </location>
</feature>
<feature type="compositionally biased region" description="Basic and acidic residues" evidence="1">
    <location>
        <begin position="316"/>
        <end position="335"/>
    </location>
</feature>
<feature type="region of interest" description="Disordered" evidence="1">
    <location>
        <begin position="777"/>
        <end position="821"/>
    </location>
</feature>